<reference evidence="1 2" key="1">
    <citation type="submission" date="2016-10" db="EMBL/GenBank/DDBJ databases">
        <authorList>
            <person name="de Groot N.N."/>
        </authorList>
    </citation>
    <scope>NUCLEOTIDE SEQUENCE [LARGE SCALE GENOMIC DNA]</scope>
    <source>
        <strain evidence="1 2">DSM 21800</strain>
    </source>
</reference>
<proteinExistence type="predicted"/>
<evidence type="ECO:0000313" key="2">
    <source>
        <dbReference type="Proteomes" id="UP000199103"/>
    </source>
</evidence>
<name>A0A1H1ZDR6_9ACTN</name>
<dbReference type="EMBL" id="LT629772">
    <property type="protein sequence ID" value="SDT31800.1"/>
    <property type="molecule type" value="Genomic_DNA"/>
</dbReference>
<accession>A0A1H1ZDR6</accession>
<keyword evidence="2" id="KW-1185">Reference proteome</keyword>
<gene>
    <name evidence="1" type="ORF">SAMN04489812_5153</name>
</gene>
<dbReference type="AlphaFoldDB" id="A0A1H1ZDR6"/>
<dbReference type="Proteomes" id="UP000199103">
    <property type="component" value="Chromosome I"/>
</dbReference>
<organism evidence="1 2">
    <name type="scientific">Microlunatus soli</name>
    <dbReference type="NCBI Taxonomy" id="630515"/>
    <lineage>
        <taxon>Bacteria</taxon>
        <taxon>Bacillati</taxon>
        <taxon>Actinomycetota</taxon>
        <taxon>Actinomycetes</taxon>
        <taxon>Propionibacteriales</taxon>
        <taxon>Propionibacteriaceae</taxon>
        <taxon>Microlunatus</taxon>
    </lineage>
</organism>
<sequence length="161" mass="17515">MIVLAAIPFVILSRYAGDWGVPYFSFQTERGSTCTNDIAGYHCDDVTVEDIRWWGDISLPSSTTVLSSHYRATHDFTLDAVVAVPKQDRPKTSAAINRTFGTCQSGHPTQLDTTGLSGVCTRANDATLSSSSSKFSDTLYEVTTGIRKDGTMVVGIHEESR</sequence>
<protein>
    <submittedName>
        <fullName evidence="1">Uncharacterized protein</fullName>
    </submittedName>
</protein>
<evidence type="ECO:0000313" key="1">
    <source>
        <dbReference type="EMBL" id="SDT31800.1"/>
    </source>
</evidence>